<dbReference type="EMBL" id="JAPZBQ010000002">
    <property type="protein sequence ID" value="KAJ5346018.1"/>
    <property type="molecule type" value="Genomic_DNA"/>
</dbReference>
<sequence>MSDLTEEPVMHGSPSNIFRDETATPPNQPVISNEATETESFRRVSDALEVLQLNIDSHMREIHSQRIDVINTPNQPESPINHETPFKPPSASSSQDSSPPTLGLEPDQLLPPALYQSPNKLNEPQTPEETPRSASSSPDSLNLPIMQFETSPATATDSIGQPVSEPLRNSEPDSFEVPVMLDLASVRKFSNPESPESLEVPIMLDIASVRAFSNPADIDFSTLPRPDSFEIDTNYDELSPSTSLGPTGENCNLNPAARSDFSPLRSVSQYSTSTTQSPLTNGRSDDYFLVGNGYTEFSQQLQQPYPPGCMVQAWPLRQQILVAIPVDQLRPVVTPTDQQQHRVPPWIALTEQGALVRSHPPIRLDGSMDPITQVQWNPSQDARSPTSAVTSHSANVSGHPNTTIPGLASDSSIHSLHASQHGQPPVTVLSVDPGRSVETMTVRYQLAFIAPEDIPGLTTPPASTPNSDSDPSRNSFRNNSAFISDTEPRLRTFGALPRFSSSPSVLSSVSVICSPGLATSPASSFRDRSPTGLSLPSSLDDAFVRDQAAWQAIEAARTGQDPRATVFLSPLASFVATPSGPPALSPPLPGKLEVVNHATGDSKPFAEKIKLGARSSMEFSDSDFTLSSAEPSPAKREKMKTSSMRYSNGLDSPRRRFPIDGADD</sequence>
<protein>
    <submittedName>
        <fullName evidence="2">Uncharacterized protein</fullName>
    </submittedName>
</protein>
<feature type="compositionally biased region" description="Polar residues" evidence="1">
    <location>
        <begin position="460"/>
        <end position="483"/>
    </location>
</feature>
<feature type="region of interest" description="Disordered" evidence="1">
    <location>
        <begin position="1"/>
        <end position="41"/>
    </location>
</feature>
<feature type="region of interest" description="Disordered" evidence="1">
    <location>
        <begin position="617"/>
        <end position="664"/>
    </location>
</feature>
<feature type="region of interest" description="Disordered" evidence="1">
    <location>
        <begin position="375"/>
        <end position="410"/>
    </location>
</feature>
<feature type="compositionally biased region" description="Low complexity" evidence="1">
    <location>
        <begin position="89"/>
        <end position="100"/>
    </location>
</feature>
<accession>A0A9W9QX48</accession>
<feature type="region of interest" description="Disordered" evidence="1">
    <location>
        <begin position="237"/>
        <end position="284"/>
    </location>
</feature>
<feature type="compositionally biased region" description="Polar residues" evidence="1">
    <location>
        <begin position="239"/>
        <end position="253"/>
    </location>
</feature>
<comment type="caution">
    <text evidence="2">The sequence shown here is derived from an EMBL/GenBank/DDBJ whole genome shotgun (WGS) entry which is preliminary data.</text>
</comment>
<feature type="region of interest" description="Disordered" evidence="1">
    <location>
        <begin position="453"/>
        <end position="483"/>
    </location>
</feature>
<evidence type="ECO:0000313" key="2">
    <source>
        <dbReference type="EMBL" id="KAJ5346018.1"/>
    </source>
</evidence>
<reference evidence="2" key="2">
    <citation type="journal article" date="2023" name="IMA Fungus">
        <title>Comparative genomic study of the Penicillium genus elucidates a diverse pangenome and 15 lateral gene transfer events.</title>
        <authorList>
            <person name="Petersen C."/>
            <person name="Sorensen T."/>
            <person name="Nielsen M.R."/>
            <person name="Sondergaard T.E."/>
            <person name="Sorensen J.L."/>
            <person name="Fitzpatrick D.A."/>
            <person name="Frisvad J.C."/>
            <person name="Nielsen K.L."/>
        </authorList>
    </citation>
    <scope>NUCLEOTIDE SEQUENCE</scope>
    <source>
        <strain evidence="2">IBT 35673</strain>
    </source>
</reference>
<evidence type="ECO:0000313" key="3">
    <source>
        <dbReference type="Proteomes" id="UP001147695"/>
    </source>
</evidence>
<feature type="compositionally biased region" description="Low complexity" evidence="1">
    <location>
        <begin position="266"/>
        <end position="277"/>
    </location>
</feature>
<feature type="compositionally biased region" description="Polar residues" evidence="1">
    <location>
        <begin position="641"/>
        <end position="650"/>
    </location>
</feature>
<organism evidence="2 3">
    <name type="scientific">Penicillium brevicompactum</name>
    <dbReference type="NCBI Taxonomy" id="5074"/>
    <lineage>
        <taxon>Eukaryota</taxon>
        <taxon>Fungi</taxon>
        <taxon>Dikarya</taxon>
        <taxon>Ascomycota</taxon>
        <taxon>Pezizomycotina</taxon>
        <taxon>Eurotiomycetes</taxon>
        <taxon>Eurotiomycetidae</taxon>
        <taxon>Eurotiales</taxon>
        <taxon>Aspergillaceae</taxon>
        <taxon>Penicillium</taxon>
    </lineage>
</organism>
<feature type="compositionally biased region" description="Polar residues" evidence="1">
    <location>
        <begin position="116"/>
        <end position="140"/>
    </location>
</feature>
<evidence type="ECO:0000256" key="1">
    <source>
        <dbReference type="SAM" id="MobiDB-lite"/>
    </source>
</evidence>
<reference evidence="2" key="1">
    <citation type="submission" date="2022-12" db="EMBL/GenBank/DDBJ databases">
        <authorList>
            <person name="Petersen C."/>
        </authorList>
    </citation>
    <scope>NUCLEOTIDE SEQUENCE</scope>
    <source>
        <strain evidence="2">IBT 35673</strain>
    </source>
</reference>
<feature type="region of interest" description="Disordered" evidence="1">
    <location>
        <begin position="71"/>
        <end position="143"/>
    </location>
</feature>
<proteinExistence type="predicted"/>
<name>A0A9W9QX48_PENBR</name>
<feature type="compositionally biased region" description="Polar residues" evidence="1">
    <location>
        <begin position="617"/>
        <end position="630"/>
    </location>
</feature>
<dbReference type="Proteomes" id="UP001147695">
    <property type="component" value="Unassembled WGS sequence"/>
</dbReference>
<dbReference type="AlphaFoldDB" id="A0A9W9QX48"/>
<gene>
    <name evidence="2" type="ORF">N7452_004022</name>
</gene>